<dbReference type="CDD" id="cd12967">
    <property type="entry name" value="CBM_SusE-F_like_u1"/>
    <property type="match status" value="1"/>
</dbReference>
<organism evidence="2">
    <name type="scientific">hydrothermal vent metagenome</name>
    <dbReference type="NCBI Taxonomy" id="652676"/>
    <lineage>
        <taxon>unclassified sequences</taxon>
        <taxon>metagenomes</taxon>
        <taxon>ecological metagenomes</taxon>
    </lineage>
</organism>
<evidence type="ECO:0000313" key="2">
    <source>
        <dbReference type="EMBL" id="VAW17490.1"/>
    </source>
</evidence>
<accession>A0A3B0TLG2</accession>
<dbReference type="GO" id="GO:0019867">
    <property type="term" value="C:outer membrane"/>
    <property type="evidence" value="ECO:0007669"/>
    <property type="project" value="InterPro"/>
</dbReference>
<proteinExistence type="predicted"/>
<dbReference type="AlphaFoldDB" id="A0A3B0TLG2"/>
<sequence>MRKSAIILITIIGLISLFSCEKDETRAILKEVITPPSITSPSDGTSMVLALADSANSIEFKWTKPDYGFPAGVSYAVQIDKAGNNFKEAVTIASGIVESALVNVYTLNNLLLSNGYPEDISTAAEIRVRSIINSEVDTVYSPPITLNITPFEVVIIYPVLYVPGSYQGWNPAEAPTFASVKSNGKYEGYVYISEAGGFKFTVTPSWDVNYGGSGGTLEPNGPNFEAPEAGYYKLNANLNDLTYSFLKTDWGLIGSATPGGWDTDTDMEFDPVSETWILTIDLVAGEIKFRANDGWDLNYGDDGADGKLEANGANIAIATAGNYTITLDLSNPVYKYKVVKN</sequence>
<dbReference type="CDD" id="cd12956">
    <property type="entry name" value="CBM_SusE-F_like"/>
    <property type="match status" value="1"/>
</dbReference>
<evidence type="ECO:0000259" key="1">
    <source>
        <dbReference type="Pfam" id="PF14292"/>
    </source>
</evidence>
<reference evidence="2" key="1">
    <citation type="submission" date="2018-06" db="EMBL/GenBank/DDBJ databases">
        <authorList>
            <person name="Zhirakovskaya E."/>
        </authorList>
    </citation>
    <scope>NUCLEOTIDE SEQUENCE</scope>
</reference>
<dbReference type="EMBL" id="UOEP01000074">
    <property type="protein sequence ID" value="VAW17490.1"/>
    <property type="molecule type" value="Genomic_DNA"/>
</dbReference>
<protein>
    <recommendedName>
        <fullName evidence="1">SusE outer membrane protein domain-containing protein</fullName>
    </recommendedName>
</protein>
<dbReference type="PROSITE" id="PS51257">
    <property type="entry name" value="PROKAR_LIPOPROTEIN"/>
    <property type="match status" value="1"/>
</dbReference>
<dbReference type="GO" id="GO:2001070">
    <property type="term" value="F:starch binding"/>
    <property type="evidence" value="ECO:0007669"/>
    <property type="project" value="InterPro"/>
</dbReference>
<dbReference type="Pfam" id="PF14292">
    <property type="entry name" value="SusE"/>
    <property type="match status" value="1"/>
</dbReference>
<dbReference type="InterPro" id="IPR025970">
    <property type="entry name" value="SusE"/>
</dbReference>
<feature type="domain" description="SusE outer membrane protein" evidence="1">
    <location>
        <begin position="22"/>
        <end position="128"/>
    </location>
</feature>
<dbReference type="Gene3D" id="2.60.40.3620">
    <property type="match status" value="2"/>
</dbReference>
<gene>
    <name evidence="2" type="ORF">MNBD_BACTEROID01-42</name>
</gene>
<name>A0A3B0TLG2_9ZZZZ</name>